<sequence>MKETLLLYSPDMVRAYYDNRKTMTRWVIKPQPKGKRVAIMQASNGTFIYEDWDGSSGIQKLAKYQVGDRLLGKERWATESRYNHLKPSELPDDAHIFYLASIDYRPDEMGRKRSSLFLPKRFIRIKQTVAEVRAERVQEMPAEDILKEGVELPESGINCDISEPPDAWSGWTHKQQDEWVKGQARATYFARCADVQICFEAFERLWDSLNAKRGYSGEANPWVYTLRYPRYQDELSSK</sequence>
<name>A0A0F9UBD9_9ZZZZ</name>
<gene>
    <name evidence="1" type="ORF">LCGC14_0627930</name>
</gene>
<evidence type="ECO:0000313" key="1">
    <source>
        <dbReference type="EMBL" id="KKN50928.1"/>
    </source>
</evidence>
<dbReference type="EMBL" id="LAZR01001089">
    <property type="protein sequence ID" value="KKN50928.1"/>
    <property type="molecule type" value="Genomic_DNA"/>
</dbReference>
<dbReference type="AlphaFoldDB" id="A0A0F9UBD9"/>
<accession>A0A0F9UBD9</accession>
<organism evidence="1">
    <name type="scientific">marine sediment metagenome</name>
    <dbReference type="NCBI Taxonomy" id="412755"/>
    <lineage>
        <taxon>unclassified sequences</taxon>
        <taxon>metagenomes</taxon>
        <taxon>ecological metagenomes</taxon>
    </lineage>
</organism>
<reference evidence="1" key="1">
    <citation type="journal article" date="2015" name="Nature">
        <title>Complex archaea that bridge the gap between prokaryotes and eukaryotes.</title>
        <authorList>
            <person name="Spang A."/>
            <person name="Saw J.H."/>
            <person name="Jorgensen S.L."/>
            <person name="Zaremba-Niedzwiedzka K."/>
            <person name="Martijn J."/>
            <person name="Lind A.E."/>
            <person name="van Eijk R."/>
            <person name="Schleper C."/>
            <person name="Guy L."/>
            <person name="Ettema T.J."/>
        </authorList>
    </citation>
    <scope>NUCLEOTIDE SEQUENCE</scope>
</reference>
<comment type="caution">
    <text evidence="1">The sequence shown here is derived from an EMBL/GenBank/DDBJ whole genome shotgun (WGS) entry which is preliminary data.</text>
</comment>
<proteinExistence type="predicted"/>
<protein>
    <submittedName>
        <fullName evidence="1">Uncharacterized protein</fullName>
    </submittedName>
</protein>